<dbReference type="OrthoDB" id="4426339at2"/>
<sequence>MALRIDPRIPVVWRSPETIQLGVRRRVATVEHADAVDAVLIDALRIGTVRSALDVLAHELGGDARQVDILLASVERALLDDAPTTRRRVVVDPQSPASPCIAESIEAAGFEVAGALADDTDAVVLAADYVVDPRTAARLQSRDIPHLPVVFDDAGAHIGPLVVPGAAPCLACIELGRTHVDEAWPAIAAQLMGRVAAHTPTRIQYAAAAEVASALAVFLGSGENPLAEAILTIDGRTGRTSLGAVSANAECACRSLSGSVTTLVLRADDRPARPSSPRVAAVPA</sequence>
<dbReference type="Gene3D" id="3.40.50.720">
    <property type="entry name" value="NAD(P)-binding Rossmann-like Domain"/>
    <property type="match status" value="1"/>
</dbReference>
<dbReference type="EMBL" id="JACCBI010000001">
    <property type="protein sequence ID" value="NYD65598.1"/>
    <property type="molecule type" value="Genomic_DNA"/>
</dbReference>
<protein>
    <submittedName>
        <fullName evidence="1">Bacteriocin biosynthesis cyclodehydratase domain-containing protein</fullName>
    </submittedName>
</protein>
<dbReference type="InterPro" id="IPR022291">
    <property type="entry name" value="Bacteriocin_synth_cyclodeHase"/>
</dbReference>
<comment type="caution">
    <text evidence="2">The sequence shown here is derived from an EMBL/GenBank/DDBJ whole genome shotgun (WGS) entry which is preliminary data.</text>
</comment>
<evidence type="ECO:0000313" key="1">
    <source>
        <dbReference type="EMBL" id="NYD65598.1"/>
    </source>
</evidence>
<evidence type="ECO:0000313" key="3">
    <source>
        <dbReference type="Proteomes" id="UP000292686"/>
    </source>
</evidence>
<dbReference type="EMBL" id="SDPM01000014">
    <property type="protein sequence ID" value="RXZ85010.1"/>
    <property type="molecule type" value="Genomic_DNA"/>
</dbReference>
<evidence type="ECO:0000313" key="4">
    <source>
        <dbReference type="Proteomes" id="UP000581087"/>
    </source>
</evidence>
<name>A0A4Q2M777_9MICO</name>
<reference evidence="2 3" key="1">
    <citation type="submission" date="2019-01" db="EMBL/GenBank/DDBJ databases">
        <title>Agromyces.</title>
        <authorList>
            <person name="Li J."/>
        </authorList>
    </citation>
    <scope>NUCLEOTIDE SEQUENCE [LARGE SCALE GENOMIC DNA]</scope>
    <source>
        <strain evidence="2 3">DSM 23870</strain>
    </source>
</reference>
<dbReference type="Proteomes" id="UP000581087">
    <property type="component" value="Unassembled WGS sequence"/>
</dbReference>
<accession>A0A4Q2M777</accession>
<proteinExistence type="predicted"/>
<dbReference type="AlphaFoldDB" id="A0A4Q2M777"/>
<evidence type="ECO:0000313" key="2">
    <source>
        <dbReference type="EMBL" id="RXZ85010.1"/>
    </source>
</evidence>
<reference evidence="1 4" key="2">
    <citation type="submission" date="2020-07" db="EMBL/GenBank/DDBJ databases">
        <title>Sequencing the genomes of 1000 actinobacteria strains.</title>
        <authorList>
            <person name="Klenk H.-P."/>
        </authorList>
    </citation>
    <scope>NUCLEOTIDE SEQUENCE [LARGE SCALE GENOMIC DNA]</scope>
    <source>
        <strain evidence="1 4">DSM 23870</strain>
    </source>
</reference>
<organism evidence="2 3">
    <name type="scientific">Agromyces atrinae</name>
    <dbReference type="NCBI Taxonomy" id="592376"/>
    <lineage>
        <taxon>Bacteria</taxon>
        <taxon>Bacillati</taxon>
        <taxon>Actinomycetota</taxon>
        <taxon>Actinomycetes</taxon>
        <taxon>Micrococcales</taxon>
        <taxon>Microbacteriaceae</taxon>
        <taxon>Agromyces</taxon>
    </lineage>
</organism>
<dbReference type="NCBIfam" id="TIGR03882">
    <property type="entry name" value="cyclo_dehyd_2"/>
    <property type="match status" value="1"/>
</dbReference>
<dbReference type="Proteomes" id="UP000292686">
    <property type="component" value="Unassembled WGS sequence"/>
</dbReference>
<gene>
    <name evidence="1" type="ORF">BJ972_000117</name>
    <name evidence="2" type="ORF">ESP50_17405</name>
</gene>
<keyword evidence="3" id="KW-1185">Reference proteome</keyword>